<dbReference type="PROSITE" id="PS50883">
    <property type="entry name" value="EAL"/>
    <property type="match status" value="1"/>
</dbReference>
<dbReference type="SMART" id="SM00052">
    <property type="entry name" value="EAL"/>
    <property type="match status" value="1"/>
</dbReference>
<gene>
    <name evidence="2" type="ORF">ACFP1F_04395</name>
</gene>
<keyword evidence="3" id="KW-1185">Reference proteome</keyword>
<evidence type="ECO:0000313" key="2">
    <source>
        <dbReference type="EMBL" id="MFC6323007.1"/>
    </source>
</evidence>
<dbReference type="PANTHER" id="PTHR33121">
    <property type="entry name" value="CYCLIC DI-GMP PHOSPHODIESTERASE PDEF"/>
    <property type="match status" value="1"/>
</dbReference>
<name>A0ABW1UW86_9LACO</name>
<protein>
    <submittedName>
        <fullName evidence="2">EAL domain-containing protein</fullName>
    </submittedName>
</protein>
<dbReference type="Pfam" id="PF00563">
    <property type="entry name" value="EAL"/>
    <property type="match status" value="1"/>
</dbReference>
<dbReference type="CDD" id="cd01948">
    <property type="entry name" value="EAL"/>
    <property type="match status" value="1"/>
</dbReference>
<organism evidence="2 3">
    <name type="scientific">Companilactobacillus baiquanensis</name>
    <dbReference type="NCBI Taxonomy" id="2486005"/>
    <lineage>
        <taxon>Bacteria</taxon>
        <taxon>Bacillati</taxon>
        <taxon>Bacillota</taxon>
        <taxon>Bacilli</taxon>
        <taxon>Lactobacillales</taxon>
        <taxon>Lactobacillaceae</taxon>
        <taxon>Companilactobacillus</taxon>
    </lineage>
</organism>
<feature type="domain" description="EAL" evidence="1">
    <location>
        <begin position="1"/>
        <end position="230"/>
    </location>
</feature>
<dbReference type="SUPFAM" id="SSF141868">
    <property type="entry name" value="EAL domain-like"/>
    <property type="match status" value="1"/>
</dbReference>
<reference evidence="3" key="1">
    <citation type="journal article" date="2019" name="Int. J. Syst. Evol. Microbiol.">
        <title>The Global Catalogue of Microorganisms (GCM) 10K type strain sequencing project: providing services to taxonomists for standard genome sequencing and annotation.</title>
        <authorList>
            <consortium name="The Broad Institute Genomics Platform"/>
            <consortium name="The Broad Institute Genome Sequencing Center for Infectious Disease"/>
            <person name="Wu L."/>
            <person name="Ma J."/>
        </authorList>
    </citation>
    <scope>NUCLEOTIDE SEQUENCE [LARGE SCALE GENOMIC DNA]</scope>
    <source>
        <strain evidence="3">CCM 8895</strain>
    </source>
</reference>
<evidence type="ECO:0000313" key="3">
    <source>
        <dbReference type="Proteomes" id="UP001596186"/>
    </source>
</evidence>
<dbReference type="Proteomes" id="UP001596186">
    <property type="component" value="Unassembled WGS sequence"/>
</dbReference>
<sequence>MESIYRYFVQPQVDTNTDTIIGYELLMKEHTPEGWRLPKSFSAIDPEITADLLIKTTKVLSDKVRRLSVNVSREQLMTTSISKAIIESQNLIYPTKLVVELTEDESPKQYSVKEVQSKLKYFLDQGIQISIDDVGTGINLFHNIIDLLPFASELKFALQNFSKKFIDKSMQQKIHFWHAMSREYGLRLIVEGIEDKEDHKLSDKMGVNLKQGYYYSKPQLLKLPHDCYLY</sequence>
<dbReference type="InterPro" id="IPR050706">
    <property type="entry name" value="Cyclic-di-GMP_PDE-like"/>
</dbReference>
<dbReference type="EMBL" id="JBHSSN010000005">
    <property type="protein sequence ID" value="MFC6323007.1"/>
    <property type="molecule type" value="Genomic_DNA"/>
</dbReference>
<dbReference type="Gene3D" id="3.20.20.450">
    <property type="entry name" value="EAL domain"/>
    <property type="match status" value="1"/>
</dbReference>
<dbReference type="InterPro" id="IPR001633">
    <property type="entry name" value="EAL_dom"/>
</dbReference>
<dbReference type="RefSeq" id="WP_125593976.1">
    <property type="nucleotide sequence ID" value="NZ_JBHSSN010000005.1"/>
</dbReference>
<evidence type="ECO:0000259" key="1">
    <source>
        <dbReference type="PROSITE" id="PS50883"/>
    </source>
</evidence>
<comment type="caution">
    <text evidence="2">The sequence shown here is derived from an EMBL/GenBank/DDBJ whole genome shotgun (WGS) entry which is preliminary data.</text>
</comment>
<dbReference type="PANTHER" id="PTHR33121:SF70">
    <property type="entry name" value="SIGNALING PROTEIN YKOW"/>
    <property type="match status" value="1"/>
</dbReference>
<proteinExistence type="predicted"/>
<accession>A0ABW1UW86</accession>
<dbReference type="InterPro" id="IPR035919">
    <property type="entry name" value="EAL_sf"/>
</dbReference>